<proteinExistence type="predicted"/>
<dbReference type="PANTHER" id="PTHR44167">
    <property type="entry name" value="OVARIAN-SPECIFIC SERINE/THREONINE-PROTEIN KINASE LOK-RELATED"/>
    <property type="match status" value="1"/>
</dbReference>
<dbReference type="AlphaFoldDB" id="A0A397RZU0"/>
<dbReference type="GO" id="GO:0005524">
    <property type="term" value="F:ATP binding"/>
    <property type="evidence" value="ECO:0007669"/>
    <property type="project" value="InterPro"/>
</dbReference>
<feature type="domain" description="Protein kinase" evidence="1">
    <location>
        <begin position="17"/>
        <end position="311"/>
    </location>
</feature>
<dbReference type="InParanoid" id="A0A397RZU0"/>
<dbReference type="InterPro" id="IPR000719">
    <property type="entry name" value="Prot_kinase_dom"/>
</dbReference>
<dbReference type="Proteomes" id="UP000266506">
    <property type="component" value="Unassembled WGS sequence"/>
</dbReference>
<dbReference type="InterPro" id="IPR011009">
    <property type="entry name" value="Kinase-like_dom_sf"/>
</dbReference>
<name>A0A397RZU0_9MOLU</name>
<dbReference type="InterPro" id="IPR008266">
    <property type="entry name" value="Tyr_kinase_AS"/>
</dbReference>
<dbReference type="OrthoDB" id="9813021at2"/>
<dbReference type="SMART" id="SM00220">
    <property type="entry name" value="S_TKc"/>
    <property type="match status" value="1"/>
</dbReference>
<dbReference type="SUPFAM" id="SSF56112">
    <property type="entry name" value="Protein kinase-like (PK-like)"/>
    <property type="match status" value="1"/>
</dbReference>
<dbReference type="GO" id="GO:0005737">
    <property type="term" value="C:cytoplasm"/>
    <property type="evidence" value="ECO:0007669"/>
    <property type="project" value="TreeGrafter"/>
</dbReference>
<keyword evidence="2" id="KW-0418">Kinase</keyword>
<gene>
    <name evidence="2" type="ORF">EI71_00732</name>
</gene>
<dbReference type="Pfam" id="PF00069">
    <property type="entry name" value="Pkinase"/>
    <property type="match status" value="1"/>
</dbReference>
<evidence type="ECO:0000313" key="2">
    <source>
        <dbReference type="EMBL" id="RIA77949.1"/>
    </source>
</evidence>
<dbReference type="PROSITE" id="PS00109">
    <property type="entry name" value="PROTEIN_KINASE_TYR"/>
    <property type="match status" value="1"/>
</dbReference>
<sequence>MEELSIKTIKDVNGNMYVLDSILGQGGQGMVCKTKDSTIAVKFVLKNEQILTDEKYYEIYKNKINDVVVMNIDSDINLCHPYTMLEKPYCGYVMHMLSDLKPISNLIYDQNIDGNLNDYFRNTNGLKKRIEVLIELSRTLARLHSKGIVYCDISPNNVFYSDIDNFSKVWIIDCDNLKYTGDVKSGIFTPGFGAPEVASNQSSNTIFSDCFSFAVLAFRVLTFRNPFEVNYEEESSSDGWDASTNTNNSGDAISNNNIPWLFENGVTDELKEYFNHFLTKELLSLFNQTFGKDGRNIPTSRPSMREWYSVLKELSLKLNLCECGAFIYAGEKICPFCNKGPRFTYYGTMMNYYPKSVDAIGDVKSQLNNDDYDDLDFINEVVDKKISPNYEKLYNFTIYDNCRIYNYSVNQISIYEVPYTLIEFRINNSYLFINNKSSKNISYIYKGEKGTLLSGDNMHISGKDAMYLYINDPDSKIIHCIMIKGIWEN</sequence>
<dbReference type="PANTHER" id="PTHR44167:SF24">
    <property type="entry name" value="SERINE_THREONINE-PROTEIN KINASE CHK2"/>
    <property type="match status" value="1"/>
</dbReference>
<reference evidence="2 3" key="1">
    <citation type="submission" date="2018-08" db="EMBL/GenBank/DDBJ databases">
        <title>Genomic Encyclopedia of Archaeal and Bacterial Type Strains, Phase II (KMG-II): from individual species to whole genera.</title>
        <authorList>
            <person name="Goeker M."/>
        </authorList>
    </citation>
    <scope>NUCLEOTIDE SEQUENCE [LARGE SCALE GENOMIC DNA]</scope>
    <source>
        <strain evidence="2 3">ATCC 27112</strain>
    </source>
</reference>
<dbReference type="Gene3D" id="1.10.510.10">
    <property type="entry name" value="Transferase(Phosphotransferase) domain 1"/>
    <property type="match status" value="1"/>
</dbReference>
<keyword evidence="3" id="KW-1185">Reference proteome</keyword>
<accession>A0A397RZU0</accession>
<protein>
    <submittedName>
        <fullName evidence="2">Protein kinase-like protein</fullName>
    </submittedName>
</protein>
<dbReference type="PROSITE" id="PS50011">
    <property type="entry name" value="PROTEIN_KINASE_DOM"/>
    <property type="match status" value="1"/>
</dbReference>
<organism evidence="2 3">
    <name type="scientific">Anaeroplasma bactoclasticum</name>
    <dbReference type="NCBI Taxonomy" id="2088"/>
    <lineage>
        <taxon>Bacteria</taxon>
        <taxon>Bacillati</taxon>
        <taxon>Mycoplasmatota</taxon>
        <taxon>Mollicutes</taxon>
        <taxon>Anaeroplasmatales</taxon>
        <taxon>Anaeroplasmataceae</taxon>
        <taxon>Anaeroplasma</taxon>
    </lineage>
</organism>
<comment type="caution">
    <text evidence="2">The sequence shown here is derived from an EMBL/GenBank/DDBJ whole genome shotgun (WGS) entry which is preliminary data.</text>
</comment>
<keyword evidence="2" id="KW-0808">Transferase</keyword>
<dbReference type="EMBL" id="QXEV01000005">
    <property type="protein sequence ID" value="RIA77949.1"/>
    <property type="molecule type" value="Genomic_DNA"/>
</dbReference>
<evidence type="ECO:0000313" key="3">
    <source>
        <dbReference type="Proteomes" id="UP000266506"/>
    </source>
</evidence>
<evidence type="ECO:0000259" key="1">
    <source>
        <dbReference type="PROSITE" id="PS50011"/>
    </source>
</evidence>
<dbReference type="GO" id="GO:0004674">
    <property type="term" value="F:protein serine/threonine kinase activity"/>
    <property type="evidence" value="ECO:0007669"/>
    <property type="project" value="TreeGrafter"/>
</dbReference>